<gene>
    <name evidence="1" type="ORF">HMPREF9997_00325</name>
</gene>
<sequence>MNFIFYLKIFNFIVANVGQFLAHTKRTKFLTQNQHLQLKWLKAANWLIRVAHIVQHSFKLANFVVNIVLLIAPDADSRTLLAVWTIFAAFSTAATMCCSKHQKQV</sequence>
<organism evidence="1 2">
    <name type="scientific">Corynebacterium durum F0235</name>
    <dbReference type="NCBI Taxonomy" id="1035195"/>
    <lineage>
        <taxon>Bacteria</taxon>
        <taxon>Bacillati</taxon>
        <taxon>Actinomycetota</taxon>
        <taxon>Actinomycetes</taxon>
        <taxon>Mycobacteriales</taxon>
        <taxon>Corynebacteriaceae</taxon>
        <taxon>Corynebacterium</taxon>
    </lineage>
</organism>
<comment type="caution">
    <text evidence="1">The sequence shown here is derived from an EMBL/GenBank/DDBJ whole genome shotgun (WGS) entry which is preliminary data.</text>
</comment>
<keyword evidence="2" id="KW-1185">Reference proteome</keyword>
<evidence type="ECO:0000313" key="1">
    <source>
        <dbReference type="EMBL" id="EKX92041.1"/>
    </source>
</evidence>
<protein>
    <submittedName>
        <fullName evidence="1">Uncharacterized protein</fullName>
    </submittedName>
</protein>
<dbReference type="Proteomes" id="UP000010445">
    <property type="component" value="Unassembled WGS sequence"/>
</dbReference>
<dbReference type="RefSeq" id="WP_006062020.1">
    <property type="nucleotide sequence ID" value="NZ_KB290822.1"/>
</dbReference>
<dbReference type="PATRIC" id="fig|1035195.3.peg.301"/>
<dbReference type="EMBL" id="AMEM01000007">
    <property type="protein sequence ID" value="EKX92041.1"/>
    <property type="molecule type" value="Genomic_DNA"/>
</dbReference>
<reference evidence="1 2" key="1">
    <citation type="submission" date="2012-05" db="EMBL/GenBank/DDBJ databases">
        <authorList>
            <person name="Weinstock G."/>
            <person name="Sodergren E."/>
            <person name="Lobos E.A."/>
            <person name="Fulton L."/>
            <person name="Fulton R."/>
            <person name="Courtney L."/>
            <person name="Fronick C."/>
            <person name="O'Laughlin M."/>
            <person name="Godfrey J."/>
            <person name="Wilson R.M."/>
            <person name="Miner T."/>
            <person name="Farmer C."/>
            <person name="Delehaunty K."/>
            <person name="Cordes M."/>
            <person name="Minx P."/>
            <person name="Tomlinson C."/>
            <person name="Chen J."/>
            <person name="Wollam A."/>
            <person name="Pepin K.H."/>
            <person name="Bhonagiri V."/>
            <person name="Zhang X."/>
            <person name="Suruliraj S."/>
            <person name="Warren W."/>
            <person name="Mitreva M."/>
            <person name="Mardis E.R."/>
            <person name="Wilson R.K."/>
        </authorList>
    </citation>
    <scope>NUCLEOTIDE SEQUENCE [LARGE SCALE GENOMIC DNA]</scope>
    <source>
        <strain evidence="1 2">F0235</strain>
    </source>
</reference>
<dbReference type="HOGENOM" id="CLU_2232045_0_0_11"/>
<proteinExistence type="predicted"/>
<dbReference type="AlphaFoldDB" id="L1MM78"/>
<accession>L1MM78</accession>
<evidence type="ECO:0000313" key="2">
    <source>
        <dbReference type="Proteomes" id="UP000010445"/>
    </source>
</evidence>
<name>L1MM78_9CORY</name>